<evidence type="ECO:0000256" key="2">
    <source>
        <dbReference type="SAM" id="MobiDB-lite"/>
    </source>
</evidence>
<sequence>MSIKNLKDQCNLPEKEELLLGQGEDENISKSKCDSEDVFSIGSTNLCPISTLAICDAKLTEWLSGPSIDMPGILAHLHHASPLESIRELVEMEEPCEHWRQQDGAARLKGQPASKEIIPTTIIRYMSVTQEGGGDAQEQTIFEEEVDSTTQPGDAHLENPMTDACSSVLDIDAGSMLQEDTEDFTINKQPQVEWCFSSVCNEQSKSTERKLTPSDAKTGVLEVQMDNHSSVIHLQNIQNPKEGHVYPQTAIKRKAKLNDKSELDSEPSLEEFHSQTSEKEDIANSVANQTLIDVLSACKAKVEHLERVKASSFDLSVKLQSAKVMAARLNQRVLCLEHECSRKEKVIQELTATLAKTNKALQARNSEMTTVTKELHHLQFEQAAKKKMANPARAVMVNGHTSPKSQKASLQNRSSSKVCTLF</sequence>
<keyword evidence="1" id="KW-0175">Coiled coil</keyword>
<feature type="coiled-coil region" evidence="1">
    <location>
        <begin position="319"/>
        <end position="367"/>
    </location>
</feature>
<protein>
    <submittedName>
        <fullName evidence="3">Uncharacterized protein</fullName>
    </submittedName>
</protein>
<evidence type="ECO:0000313" key="3">
    <source>
        <dbReference type="EMBL" id="KAK1799754.1"/>
    </source>
</evidence>
<evidence type="ECO:0000256" key="1">
    <source>
        <dbReference type="SAM" id="Coils"/>
    </source>
</evidence>
<feature type="region of interest" description="Disordered" evidence="2">
    <location>
        <begin position="399"/>
        <end position="422"/>
    </location>
</feature>
<keyword evidence="4" id="KW-1185">Reference proteome</keyword>
<proteinExistence type="predicted"/>
<dbReference type="EMBL" id="JAROKS010000011">
    <property type="protein sequence ID" value="KAK1799754.1"/>
    <property type="molecule type" value="Genomic_DNA"/>
</dbReference>
<feature type="region of interest" description="Disordered" evidence="2">
    <location>
        <begin position="256"/>
        <end position="277"/>
    </location>
</feature>
<organism evidence="3 4">
    <name type="scientific">Electrophorus voltai</name>
    <dbReference type="NCBI Taxonomy" id="2609070"/>
    <lineage>
        <taxon>Eukaryota</taxon>
        <taxon>Metazoa</taxon>
        <taxon>Chordata</taxon>
        <taxon>Craniata</taxon>
        <taxon>Vertebrata</taxon>
        <taxon>Euteleostomi</taxon>
        <taxon>Actinopterygii</taxon>
        <taxon>Neopterygii</taxon>
        <taxon>Teleostei</taxon>
        <taxon>Ostariophysi</taxon>
        <taxon>Gymnotiformes</taxon>
        <taxon>Gymnotoidei</taxon>
        <taxon>Gymnotidae</taxon>
        <taxon>Electrophorus</taxon>
    </lineage>
</organism>
<comment type="caution">
    <text evidence="3">The sequence shown here is derived from an EMBL/GenBank/DDBJ whole genome shotgun (WGS) entry which is preliminary data.</text>
</comment>
<evidence type="ECO:0000313" key="4">
    <source>
        <dbReference type="Proteomes" id="UP001239994"/>
    </source>
</evidence>
<gene>
    <name evidence="3" type="ORF">P4O66_006291</name>
</gene>
<reference evidence="3" key="1">
    <citation type="submission" date="2023-03" db="EMBL/GenBank/DDBJ databases">
        <title>Electrophorus voltai genome.</title>
        <authorList>
            <person name="Bian C."/>
        </authorList>
    </citation>
    <scope>NUCLEOTIDE SEQUENCE</scope>
    <source>
        <strain evidence="3">CB-2022</strain>
        <tissue evidence="3">Muscle</tissue>
    </source>
</reference>
<name>A0AAD8ZHY8_9TELE</name>
<dbReference type="AlphaFoldDB" id="A0AAD8ZHY8"/>
<accession>A0AAD8ZHY8</accession>
<dbReference type="Proteomes" id="UP001239994">
    <property type="component" value="Unassembled WGS sequence"/>
</dbReference>